<dbReference type="Gene3D" id="1.50.40.10">
    <property type="entry name" value="Mitochondrial carrier domain"/>
    <property type="match status" value="1"/>
</dbReference>
<evidence type="ECO:0000256" key="12">
    <source>
        <dbReference type="ARBA" id="ARBA00048437"/>
    </source>
</evidence>
<dbReference type="PROSITE" id="PS50920">
    <property type="entry name" value="SOLCAR"/>
    <property type="match status" value="3"/>
</dbReference>
<keyword evidence="20" id="KW-1185">Reference proteome</keyword>
<dbReference type="InterPro" id="IPR051028">
    <property type="entry name" value="Mito_Solute_Carrier"/>
</dbReference>
<keyword evidence="6" id="KW-0677">Repeat</keyword>
<evidence type="ECO:0000256" key="9">
    <source>
        <dbReference type="ARBA" id="ARBA00022989"/>
    </source>
</evidence>
<keyword evidence="7" id="KW-0999">Mitochondrion inner membrane</keyword>
<evidence type="ECO:0000256" key="11">
    <source>
        <dbReference type="ARBA" id="ARBA00023136"/>
    </source>
</evidence>
<comment type="function">
    <text evidence="13">Responsible for the transport of glutamate from the cytosol into the mitochondrial matrix with the concomitant import of a proton (symport system).</text>
</comment>
<evidence type="ECO:0000256" key="16">
    <source>
        <dbReference type="ARBA" id="ARBA00081096"/>
    </source>
</evidence>
<accession>A0A9P0BU70</accession>
<keyword evidence="4" id="KW-0597">Phosphoprotein</keyword>
<name>A0A9P0BU70_CHRIL</name>
<gene>
    <name evidence="19" type="ORF">CINC_LOCUS7146</name>
</gene>
<dbReference type="SUPFAM" id="SSF103506">
    <property type="entry name" value="Mitochondrial carrier"/>
    <property type="match status" value="1"/>
</dbReference>
<keyword evidence="9" id="KW-1133">Transmembrane helix</keyword>
<evidence type="ECO:0000256" key="15">
    <source>
        <dbReference type="ARBA" id="ARBA00076502"/>
    </source>
</evidence>
<evidence type="ECO:0000256" key="18">
    <source>
        <dbReference type="RuleBase" id="RU000488"/>
    </source>
</evidence>
<evidence type="ECO:0000313" key="20">
    <source>
        <dbReference type="Proteomes" id="UP001154114"/>
    </source>
</evidence>
<evidence type="ECO:0000256" key="8">
    <source>
        <dbReference type="ARBA" id="ARBA00022847"/>
    </source>
</evidence>
<evidence type="ECO:0000256" key="10">
    <source>
        <dbReference type="ARBA" id="ARBA00023128"/>
    </source>
</evidence>
<evidence type="ECO:0000256" key="13">
    <source>
        <dbReference type="ARBA" id="ARBA00057953"/>
    </source>
</evidence>
<sequence length="328" mass="36264">MDDGGPIEPGDPHHVPEATRPTQFDLVPKIINGGIAGVVGCICIFPIDLVKTRLQNQTIGPNGEKQYKNMIDCFRQTIRREGYFGMYRGVAVNVLLVSPEKALKLAANDVCRWLLLDKDGHLPLYRQAISGGVAGFFQMLVSTPMELLKIQLQDAGRVAAQAKDSGRIIPRLTAKQVTMRLMKERGILGLYRGMSATAARDIGFACLYFPLYAELRDCYALAEKDTVPPFWWSFASGCISGCISGLLATPLDVIKTRMQTIKKGKHERYCGSILGCAKQIWVHEGPTAFFKGGLCRISVFTPLYGILQAVYYLCIAERLLGYPLLRAI</sequence>
<keyword evidence="11 17" id="KW-0472">Membrane</keyword>
<dbReference type="EMBL" id="LR824025">
    <property type="protein sequence ID" value="CAH0596359.1"/>
    <property type="molecule type" value="Genomic_DNA"/>
</dbReference>
<dbReference type="PANTHER" id="PTHR45678">
    <property type="entry name" value="MITOCHONDRIAL 2-OXODICARBOXYLATE CARRIER 1-RELATED"/>
    <property type="match status" value="1"/>
</dbReference>
<dbReference type="GO" id="GO:0015293">
    <property type="term" value="F:symporter activity"/>
    <property type="evidence" value="ECO:0007669"/>
    <property type="project" value="UniProtKB-KW"/>
</dbReference>
<dbReference type="GO" id="GO:0005313">
    <property type="term" value="F:L-glutamate transmembrane transporter activity"/>
    <property type="evidence" value="ECO:0007669"/>
    <property type="project" value="TreeGrafter"/>
</dbReference>
<dbReference type="Proteomes" id="UP001154114">
    <property type="component" value="Chromosome 22"/>
</dbReference>
<comment type="subcellular location">
    <subcellularLocation>
        <location evidence="1">Mitochondrion inner membrane</location>
        <topology evidence="1">Multi-pass membrane protein</topology>
    </subcellularLocation>
</comment>
<evidence type="ECO:0000256" key="4">
    <source>
        <dbReference type="ARBA" id="ARBA00022553"/>
    </source>
</evidence>
<dbReference type="GO" id="GO:0015183">
    <property type="term" value="F:L-aspartate transmembrane transporter activity"/>
    <property type="evidence" value="ECO:0007669"/>
    <property type="project" value="TreeGrafter"/>
</dbReference>
<evidence type="ECO:0000256" key="14">
    <source>
        <dbReference type="ARBA" id="ARBA00069241"/>
    </source>
</evidence>
<keyword evidence="8" id="KW-0769">Symport</keyword>
<comment type="catalytic activity">
    <reaction evidence="12">
        <text>L-glutamate(in) + H(+)(in) = L-glutamate(out) + H(+)(out)</text>
        <dbReference type="Rhea" id="RHEA:70955"/>
        <dbReference type="ChEBI" id="CHEBI:15378"/>
        <dbReference type="ChEBI" id="CHEBI:29985"/>
    </reaction>
</comment>
<keyword evidence="10" id="KW-0496">Mitochondrion</keyword>
<dbReference type="AlphaFoldDB" id="A0A9P0BU70"/>
<feature type="repeat" description="Solcar" evidence="17">
    <location>
        <begin position="228"/>
        <end position="317"/>
    </location>
</feature>
<evidence type="ECO:0000256" key="5">
    <source>
        <dbReference type="ARBA" id="ARBA00022692"/>
    </source>
</evidence>
<evidence type="ECO:0000256" key="17">
    <source>
        <dbReference type="PROSITE-ProRule" id="PRU00282"/>
    </source>
</evidence>
<comment type="similarity">
    <text evidence="2 18">Belongs to the mitochondrial carrier (TC 2.A.29) family.</text>
</comment>
<dbReference type="PANTHER" id="PTHR45678:SF5">
    <property type="entry name" value="AT03939P-RELATED"/>
    <property type="match status" value="1"/>
</dbReference>
<organism evidence="19 20">
    <name type="scientific">Chrysodeixis includens</name>
    <name type="common">Soybean looper</name>
    <name type="synonym">Pseudoplusia includens</name>
    <dbReference type="NCBI Taxonomy" id="689277"/>
    <lineage>
        <taxon>Eukaryota</taxon>
        <taxon>Metazoa</taxon>
        <taxon>Ecdysozoa</taxon>
        <taxon>Arthropoda</taxon>
        <taxon>Hexapoda</taxon>
        <taxon>Insecta</taxon>
        <taxon>Pterygota</taxon>
        <taxon>Neoptera</taxon>
        <taxon>Endopterygota</taxon>
        <taxon>Lepidoptera</taxon>
        <taxon>Glossata</taxon>
        <taxon>Ditrysia</taxon>
        <taxon>Noctuoidea</taxon>
        <taxon>Noctuidae</taxon>
        <taxon>Plusiinae</taxon>
        <taxon>Chrysodeixis</taxon>
    </lineage>
</organism>
<evidence type="ECO:0000256" key="7">
    <source>
        <dbReference type="ARBA" id="ARBA00022792"/>
    </source>
</evidence>
<evidence type="ECO:0000256" key="3">
    <source>
        <dbReference type="ARBA" id="ARBA00022448"/>
    </source>
</evidence>
<keyword evidence="3 18" id="KW-0813">Transport</keyword>
<feature type="repeat" description="Solcar" evidence="17">
    <location>
        <begin position="122"/>
        <end position="218"/>
    </location>
</feature>
<reference evidence="19" key="1">
    <citation type="submission" date="2021-12" db="EMBL/GenBank/DDBJ databases">
        <authorList>
            <person name="King R."/>
        </authorList>
    </citation>
    <scope>NUCLEOTIDE SEQUENCE</scope>
</reference>
<dbReference type="OrthoDB" id="193856at2759"/>
<keyword evidence="5 17" id="KW-0812">Transmembrane</keyword>
<evidence type="ECO:0000313" key="19">
    <source>
        <dbReference type="EMBL" id="CAH0596359.1"/>
    </source>
</evidence>
<feature type="repeat" description="Solcar" evidence="17">
    <location>
        <begin position="24"/>
        <end position="114"/>
    </location>
</feature>
<dbReference type="PRINTS" id="PR00926">
    <property type="entry name" value="MITOCARRIER"/>
</dbReference>
<dbReference type="GO" id="GO:0043490">
    <property type="term" value="P:malate-aspartate shuttle"/>
    <property type="evidence" value="ECO:0007669"/>
    <property type="project" value="TreeGrafter"/>
</dbReference>
<evidence type="ECO:0000256" key="6">
    <source>
        <dbReference type="ARBA" id="ARBA00022737"/>
    </source>
</evidence>
<dbReference type="Pfam" id="PF00153">
    <property type="entry name" value="Mito_carr"/>
    <property type="match status" value="3"/>
</dbReference>
<dbReference type="GO" id="GO:0005743">
    <property type="term" value="C:mitochondrial inner membrane"/>
    <property type="evidence" value="ECO:0007669"/>
    <property type="project" value="UniProtKB-SubCell"/>
</dbReference>
<proteinExistence type="inferred from homology"/>
<dbReference type="InterPro" id="IPR018108">
    <property type="entry name" value="MCP_transmembrane"/>
</dbReference>
<dbReference type="FunFam" id="1.50.40.10:FF:000026">
    <property type="entry name" value="Putative mitochondrial glutamate carrier 2"/>
    <property type="match status" value="1"/>
</dbReference>
<protein>
    <recommendedName>
        <fullName evidence="14">Mitochondrial glutamate carrier 2</fullName>
    </recommendedName>
    <alternativeName>
        <fullName evidence="16">Glutamate/H(+) symporter 2</fullName>
    </alternativeName>
    <alternativeName>
        <fullName evidence="15">Solute carrier family 25 member 18</fullName>
    </alternativeName>
</protein>
<evidence type="ECO:0000256" key="2">
    <source>
        <dbReference type="ARBA" id="ARBA00006375"/>
    </source>
</evidence>
<dbReference type="InterPro" id="IPR002067">
    <property type="entry name" value="MCP"/>
</dbReference>
<evidence type="ECO:0000256" key="1">
    <source>
        <dbReference type="ARBA" id="ARBA00004448"/>
    </source>
</evidence>
<dbReference type="InterPro" id="IPR023395">
    <property type="entry name" value="MCP_dom_sf"/>
</dbReference>